<evidence type="ECO:0000313" key="10">
    <source>
        <dbReference type="EMBL" id="SHJ05208.1"/>
    </source>
</evidence>
<dbReference type="NCBIfam" id="TIGR00119">
    <property type="entry name" value="acolac_sm"/>
    <property type="match status" value="1"/>
</dbReference>
<dbReference type="InterPro" id="IPR004789">
    <property type="entry name" value="Acetalactate_synth_ssu"/>
</dbReference>
<comment type="subunit">
    <text evidence="4 8">Dimer of large and small chains.</text>
</comment>
<dbReference type="PANTHER" id="PTHR30239:SF0">
    <property type="entry name" value="ACETOLACTATE SYNTHASE SMALL SUBUNIT 1, CHLOROPLASTIC"/>
    <property type="match status" value="1"/>
</dbReference>
<evidence type="ECO:0000256" key="1">
    <source>
        <dbReference type="ARBA" id="ARBA00004974"/>
    </source>
</evidence>
<dbReference type="Gene3D" id="3.30.70.1150">
    <property type="entry name" value="ACT-like. Chain A, domain 2"/>
    <property type="match status" value="1"/>
</dbReference>
<evidence type="ECO:0000256" key="4">
    <source>
        <dbReference type="ARBA" id="ARBA00011744"/>
    </source>
</evidence>
<dbReference type="GO" id="GO:1990610">
    <property type="term" value="F:acetolactate synthase regulator activity"/>
    <property type="evidence" value="ECO:0007669"/>
    <property type="project" value="UniProtKB-UniRule"/>
</dbReference>
<proteinExistence type="inferred from homology"/>
<dbReference type="Gene3D" id="3.30.70.260">
    <property type="match status" value="1"/>
</dbReference>
<dbReference type="AlphaFoldDB" id="A0A1M6G5C5"/>
<dbReference type="EC" id="2.2.1.6" evidence="8"/>
<dbReference type="UniPathway" id="UPA00047">
    <property type="reaction ID" value="UER00055"/>
</dbReference>
<dbReference type="Proteomes" id="UP000184342">
    <property type="component" value="Unassembled WGS sequence"/>
</dbReference>
<protein>
    <recommendedName>
        <fullName evidence="8">Acetolactate synthase small subunit</fullName>
        <shortName evidence="8">AHAS</shortName>
        <shortName evidence="8">ALS</shortName>
        <ecNumber evidence="8">2.2.1.6</ecNumber>
    </recommendedName>
    <alternativeName>
        <fullName evidence="8">Acetohydroxy-acid synthase small subunit</fullName>
    </alternativeName>
</protein>
<evidence type="ECO:0000256" key="3">
    <source>
        <dbReference type="ARBA" id="ARBA00006341"/>
    </source>
</evidence>
<reference evidence="10 11" key="1">
    <citation type="submission" date="2016-11" db="EMBL/GenBank/DDBJ databases">
        <authorList>
            <person name="Jaros S."/>
            <person name="Januszkiewicz K."/>
            <person name="Wedrychowicz H."/>
        </authorList>
    </citation>
    <scope>NUCLEOTIDE SEQUENCE [LARGE SCALE GENOMIC DNA]</scope>
    <source>
        <strain evidence="10 11">DSM 15970</strain>
    </source>
</reference>
<dbReference type="PANTHER" id="PTHR30239">
    <property type="entry name" value="ACETOLACTATE SYNTHASE SMALL SUBUNIT"/>
    <property type="match status" value="1"/>
</dbReference>
<dbReference type="SUPFAM" id="SSF55021">
    <property type="entry name" value="ACT-like"/>
    <property type="match status" value="2"/>
</dbReference>
<gene>
    <name evidence="10" type="ORF">SAMN02745691_01261</name>
</gene>
<dbReference type="Pfam" id="PF22629">
    <property type="entry name" value="ACT_AHAS_ss"/>
    <property type="match status" value="1"/>
</dbReference>
<dbReference type="FunFam" id="3.30.70.1150:FF:000001">
    <property type="entry name" value="Acetolactate synthase small subunit"/>
    <property type="match status" value="1"/>
</dbReference>
<evidence type="ECO:0000256" key="8">
    <source>
        <dbReference type="RuleBase" id="RU368092"/>
    </source>
</evidence>
<dbReference type="InterPro" id="IPR027271">
    <property type="entry name" value="Acetolactate_synth/TF_NikR_C"/>
</dbReference>
<dbReference type="GO" id="GO:0003984">
    <property type="term" value="F:acetolactate synthase activity"/>
    <property type="evidence" value="ECO:0007669"/>
    <property type="project" value="UniProtKB-UniRule"/>
</dbReference>
<dbReference type="PROSITE" id="PS51671">
    <property type="entry name" value="ACT"/>
    <property type="match status" value="1"/>
</dbReference>
<dbReference type="CDD" id="cd04878">
    <property type="entry name" value="ACT_AHAS"/>
    <property type="match status" value="1"/>
</dbReference>
<dbReference type="STRING" id="1122934.SAMN02745691_01261"/>
<feature type="domain" description="ACT" evidence="9">
    <location>
        <begin position="12"/>
        <end position="86"/>
    </location>
</feature>
<evidence type="ECO:0000256" key="6">
    <source>
        <dbReference type="ARBA" id="ARBA00023304"/>
    </source>
</evidence>
<dbReference type="InterPro" id="IPR054480">
    <property type="entry name" value="AHAS_small-like_ACT"/>
</dbReference>
<dbReference type="Pfam" id="PF10369">
    <property type="entry name" value="ALS_ss_C"/>
    <property type="match status" value="1"/>
</dbReference>
<accession>A0A1M6G5C5</accession>
<keyword evidence="8" id="KW-0808">Transferase</keyword>
<dbReference type="UniPathway" id="UPA00049">
    <property type="reaction ID" value="UER00059"/>
</dbReference>
<dbReference type="InterPro" id="IPR039557">
    <property type="entry name" value="AHAS_ACT"/>
</dbReference>
<dbReference type="NCBIfam" id="NF008864">
    <property type="entry name" value="PRK11895.1"/>
    <property type="match status" value="1"/>
</dbReference>
<keyword evidence="6 8" id="KW-0100">Branched-chain amino acid biosynthesis</keyword>
<evidence type="ECO:0000256" key="7">
    <source>
        <dbReference type="ARBA" id="ARBA00048670"/>
    </source>
</evidence>
<comment type="similarity">
    <text evidence="3 8">Belongs to the acetolactate synthase small subunit family.</text>
</comment>
<dbReference type="GO" id="GO:0009099">
    <property type="term" value="P:L-valine biosynthetic process"/>
    <property type="evidence" value="ECO:0007669"/>
    <property type="project" value="UniProtKB-UniRule"/>
</dbReference>
<keyword evidence="11" id="KW-1185">Reference proteome</keyword>
<dbReference type="InterPro" id="IPR019455">
    <property type="entry name" value="Acetolactate_synth_ssu_C"/>
</dbReference>
<organism evidence="10 11">
    <name type="scientific">Parasporobacterium paucivorans DSM 15970</name>
    <dbReference type="NCBI Taxonomy" id="1122934"/>
    <lineage>
        <taxon>Bacteria</taxon>
        <taxon>Bacillati</taxon>
        <taxon>Bacillota</taxon>
        <taxon>Clostridia</taxon>
        <taxon>Lachnospirales</taxon>
        <taxon>Lachnospiraceae</taxon>
        <taxon>Parasporobacterium</taxon>
    </lineage>
</organism>
<dbReference type="InterPro" id="IPR002912">
    <property type="entry name" value="ACT_dom"/>
</dbReference>
<name>A0A1M6G5C5_9FIRM</name>
<evidence type="ECO:0000259" key="9">
    <source>
        <dbReference type="PROSITE" id="PS51671"/>
    </source>
</evidence>
<dbReference type="InterPro" id="IPR045865">
    <property type="entry name" value="ACT-like_dom_sf"/>
</dbReference>
<dbReference type="EMBL" id="FQYT01000011">
    <property type="protein sequence ID" value="SHJ05208.1"/>
    <property type="molecule type" value="Genomic_DNA"/>
</dbReference>
<evidence type="ECO:0000256" key="5">
    <source>
        <dbReference type="ARBA" id="ARBA00022605"/>
    </source>
</evidence>
<sequence length="175" mass="19475">MQRGEMEMNKIVLSVLVDNTAGVLSRVSGLFSRRGYNIDSLTVGETENKDFSKMTIVAHGEDEILEQIYKQVAKLEDVREVLVLQDGTSVTRELILCKVEVVAEQRQQVIAIADIFRAKIVDVAQDSLMVELTGNQSKLDAFIGLLEGFKIKELVRTGVTGLRRGKADMLADEFD</sequence>
<dbReference type="GO" id="GO:0005829">
    <property type="term" value="C:cytosol"/>
    <property type="evidence" value="ECO:0007669"/>
    <property type="project" value="TreeGrafter"/>
</dbReference>
<comment type="pathway">
    <text evidence="1 8">Amino-acid biosynthesis; L-isoleucine biosynthesis; L-isoleucine from 2-oxobutanoate: step 1/4.</text>
</comment>
<evidence type="ECO:0000313" key="11">
    <source>
        <dbReference type="Proteomes" id="UP000184342"/>
    </source>
</evidence>
<dbReference type="GO" id="GO:0009097">
    <property type="term" value="P:isoleucine biosynthetic process"/>
    <property type="evidence" value="ECO:0007669"/>
    <property type="project" value="UniProtKB-UniRule"/>
</dbReference>
<comment type="pathway">
    <text evidence="2 8">Amino-acid biosynthesis; L-valine biosynthesis; L-valine from pyruvate: step 1/4.</text>
</comment>
<keyword evidence="5 8" id="KW-0028">Amino-acid biosynthesis</keyword>
<evidence type="ECO:0000256" key="2">
    <source>
        <dbReference type="ARBA" id="ARBA00005025"/>
    </source>
</evidence>
<comment type="function">
    <text evidence="8">Catalyzes the conversion of 2 pyruvate molecules into acetolactate in the first common step of the biosynthetic pathway of the branched-amino acids such as leucine, isoleucine, and valine.</text>
</comment>
<dbReference type="FunFam" id="3.30.70.260:FF:000001">
    <property type="entry name" value="Acetolactate synthase, small subunit"/>
    <property type="match status" value="1"/>
</dbReference>
<comment type="catalytic activity">
    <reaction evidence="7 8">
        <text>2 pyruvate + H(+) = (2S)-2-acetolactate + CO2</text>
        <dbReference type="Rhea" id="RHEA:25249"/>
        <dbReference type="ChEBI" id="CHEBI:15361"/>
        <dbReference type="ChEBI" id="CHEBI:15378"/>
        <dbReference type="ChEBI" id="CHEBI:16526"/>
        <dbReference type="ChEBI" id="CHEBI:58476"/>
        <dbReference type="EC" id="2.2.1.6"/>
    </reaction>
</comment>